<gene>
    <name evidence="8" type="ORF">O3M35_012044</name>
</gene>
<proteinExistence type="predicted"/>
<name>A0AAW1CQZ5_9HEMI</name>
<feature type="domain" description="Protein kinase" evidence="6">
    <location>
        <begin position="5"/>
        <end position="260"/>
    </location>
</feature>
<keyword evidence="3" id="KW-0547">Nucleotide-binding</keyword>
<dbReference type="GO" id="GO:0004691">
    <property type="term" value="F:cAMP-dependent protein kinase activity"/>
    <property type="evidence" value="ECO:0007669"/>
    <property type="project" value="TreeGrafter"/>
</dbReference>
<dbReference type="GO" id="GO:0005524">
    <property type="term" value="F:ATP binding"/>
    <property type="evidence" value="ECO:0007669"/>
    <property type="project" value="UniProtKB-KW"/>
</dbReference>
<accession>A0AAW1CQZ5</accession>
<dbReference type="AlphaFoldDB" id="A0AAW1CQZ5"/>
<keyword evidence="2" id="KW-0808">Transferase</keyword>
<dbReference type="Proteomes" id="UP001461498">
    <property type="component" value="Unassembled WGS sequence"/>
</dbReference>
<dbReference type="InterPro" id="IPR000961">
    <property type="entry name" value="AGC-kinase_C"/>
</dbReference>
<evidence type="ECO:0000313" key="8">
    <source>
        <dbReference type="EMBL" id="KAK9501306.1"/>
    </source>
</evidence>
<dbReference type="Gene3D" id="1.10.510.10">
    <property type="entry name" value="Transferase(Phosphotransferase) domain 1"/>
    <property type="match status" value="1"/>
</dbReference>
<dbReference type="Pfam" id="PF00069">
    <property type="entry name" value="Pkinase"/>
    <property type="match status" value="1"/>
</dbReference>
<protein>
    <submittedName>
        <fullName evidence="8">Uncharacterized protein</fullName>
    </submittedName>
</protein>
<feature type="domain" description="AGC-kinase C-terminal" evidence="7">
    <location>
        <begin position="261"/>
        <end position="313"/>
    </location>
</feature>
<evidence type="ECO:0000256" key="2">
    <source>
        <dbReference type="ARBA" id="ARBA00022679"/>
    </source>
</evidence>
<keyword evidence="1" id="KW-0723">Serine/threonine-protein kinase</keyword>
<comment type="caution">
    <text evidence="8">The sequence shown here is derived from an EMBL/GenBank/DDBJ whole genome shotgun (WGS) entry which is preliminary data.</text>
</comment>
<dbReference type="SUPFAM" id="SSF56112">
    <property type="entry name" value="Protein kinase-like (PK-like)"/>
    <property type="match status" value="1"/>
</dbReference>
<evidence type="ECO:0000256" key="5">
    <source>
        <dbReference type="ARBA" id="ARBA00022840"/>
    </source>
</evidence>
<reference evidence="8 9" key="1">
    <citation type="submission" date="2022-12" db="EMBL/GenBank/DDBJ databases">
        <title>Chromosome-level genome assembly of true bugs.</title>
        <authorList>
            <person name="Ma L."/>
            <person name="Li H."/>
        </authorList>
    </citation>
    <scope>NUCLEOTIDE SEQUENCE [LARGE SCALE GENOMIC DNA]</scope>
    <source>
        <strain evidence="8">Lab_2022b</strain>
    </source>
</reference>
<dbReference type="PANTHER" id="PTHR24353:SF152">
    <property type="entry name" value="UT01108P-RELATED"/>
    <property type="match status" value="1"/>
</dbReference>
<dbReference type="InterPro" id="IPR000719">
    <property type="entry name" value="Prot_kinase_dom"/>
</dbReference>
<sequence>MNDDFEVIRILNSGTFGYVSIVRRISTNVYYCRKSLSKRDLIQTNKVNDARKEKKLLGSLRFAFTIHLKHFYHDSCCLHFILPLLVGGDLFGYLKTHGRLHERLTKFIAAQILLALEYLHIIGLIHRDLKLESILIDHEGYVKITNFGMCKLINHNRTYTICGTAEYMAPEVIANKGYGLAADWWSFGILIYELCNGLTPFFADETIQIFNLIAHCDYAIPVHFSSTLSDLITKLLQPDLTKRFGNLQKGVEDIKNHFWFRDMPWLSIINKDIISPMIPFIADKSDMQFFAPTPEPSFVVDNIDLFTNEFQNF</sequence>
<dbReference type="GO" id="GO:0005634">
    <property type="term" value="C:nucleus"/>
    <property type="evidence" value="ECO:0007669"/>
    <property type="project" value="TreeGrafter"/>
</dbReference>
<evidence type="ECO:0000256" key="4">
    <source>
        <dbReference type="ARBA" id="ARBA00022777"/>
    </source>
</evidence>
<keyword evidence="9" id="KW-1185">Reference proteome</keyword>
<evidence type="ECO:0000256" key="3">
    <source>
        <dbReference type="ARBA" id="ARBA00022741"/>
    </source>
</evidence>
<dbReference type="EMBL" id="JAPXFL010000009">
    <property type="protein sequence ID" value="KAK9501306.1"/>
    <property type="molecule type" value="Genomic_DNA"/>
</dbReference>
<dbReference type="PROSITE" id="PS51285">
    <property type="entry name" value="AGC_KINASE_CTER"/>
    <property type="match status" value="1"/>
</dbReference>
<dbReference type="GO" id="GO:0005829">
    <property type="term" value="C:cytosol"/>
    <property type="evidence" value="ECO:0007669"/>
    <property type="project" value="TreeGrafter"/>
</dbReference>
<dbReference type="FunFam" id="1.10.510.10:FF:000465">
    <property type="entry name" value="Non-specific serine/threonine protein kinase"/>
    <property type="match status" value="1"/>
</dbReference>
<dbReference type="InterPro" id="IPR011009">
    <property type="entry name" value="Kinase-like_dom_sf"/>
</dbReference>
<organism evidence="8 9">
    <name type="scientific">Rhynocoris fuscipes</name>
    <dbReference type="NCBI Taxonomy" id="488301"/>
    <lineage>
        <taxon>Eukaryota</taxon>
        <taxon>Metazoa</taxon>
        <taxon>Ecdysozoa</taxon>
        <taxon>Arthropoda</taxon>
        <taxon>Hexapoda</taxon>
        <taxon>Insecta</taxon>
        <taxon>Pterygota</taxon>
        <taxon>Neoptera</taxon>
        <taxon>Paraneoptera</taxon>
        <taxon>Hemiptera</taxon>
        <taxon>Heteroptera</taxon>
        <taxon>Panheteroptera</taxon>
        <taxon>Cimicomorpha</taxon>
        <taxon>Reduviidae</taxon>
        <taxon>Harpactorinae</taxon>
        <taxon>Harpactorini</taxon>
        <taxon>Rhynocoris</taxon>
    </lineage>
</organism>
<dbReference type="GO" id="GO:0005952">
    <property type="term" value="C:cAMP-dependent protein kinase complex"/>
    <property type="evidence" value="ECO:0007669"/>
    <property type="project" value="TreeGrafter"/>
</dbReference>
<evidence type="ECO:0000313" key="9">
    <source>
        <dbReference type="Proteomes" id="UP001461498"/>
    </source>
</evidence>
<dbReference type="PROSITE" id="PS50011">
    <property type="entry name" value="PROTEIN_KINASE_DOM"/>
    <property type="match status" value="1"/>
</dbReference>
<keyword evidence="5" id="KW-0067">ATP-binding</keyword>
<evidence type="ECO:0000256" key="1">
    <source>
        <dbReference type="ARBA" id="ARBA00022527"/>
    </source>
</evidence>
<dbReference type="Gene3D" id="3.30.200.20">
    <property type="entry name" value="Phosphorylase Kinase, domain 1"/>
    <property type="match status" value="1"/>
</dbReference>
<evidence type="ECO:0000259" key="6">
    <source>
        <dbReference type="PROSITE" id="PS50011"/>
    </source>
</evidence>
<keyword evidence="4" id="KW-0418">Kinase</keyword>
<evidence type="ECO:0000259" key="7">
    <source>
        <dbReference type="PROSITE" id="PS51285"/>
    </source>
</evidence>
<dbReference type="PANTHER" id="PTHR24353">
    <property type="entry name" value="CYCLIC NUCLEOTIDE-DEPENDENT PROTEIN KINASE"/>
    <property type="match status" value="1"/>
</dbReference>